<feature type="transmembrane region" description="Helical" evidence="1">
    <location>
        <begin position="156"/>
        <end position="175"/>
    </location>
</feature>
<organism evidence="2 3">
    <name type="scientific">Nocardioides bigeumensis</name>
    <dbReference type="NCBI Taxonomy" id="433657"/>
    <lineage>
        <taxon>Bacteria</taxon>
        <taxon>Bacillati</taxon>
        <taxon>Actinomycetota</taxon>
        <taxon>Actinomycetes</taxon>
        <taxon>Propionibacteriales</taxon>
        <taxon>Nocardioidaceae</taxon>
        <taxon>Nocardioides</taxon>
    </lineage>
</organism>
<evidence type="ECO:0000313" key="3">
    <source>
        <dbReference type="Proteomes" id="UP001500575"/>
    </source>
</evidence>
<name>A0ABP5K529_9ACTN</name>
<dbReference type="Proteomes" id="UP001500575">
    <property type="component" value="Unassembled WGS sequence"/>
</dbReference>
<gene>
    <name evidence="2" type="ORF">GCM10009843_26420</name>
</gene>
<comment type="caution">
    <text evidence="2">The sequence shown here is derived from an EMBL/GenBank/DDBJ whole genome shotgun (WGS) entry which is preliminary data.</text>
</comment>
<protein>
    <recommendedName>
        <fullName evidence="4">DUF4386 family protein</fullName>
    </recommendedName>
</protein>
<dbReference type="EMBL" id="BAAAQQ010000012">
    <property type="protein sequence ID" value="GAA2127226.1"/>
    <property type="molecule type" value="Genomic_DNA"/>
</dbReference>
<feature type="transmembrane region" description="Helical" evidence="1">
    <location>
        <begin position="78"/>
        <end position="103"/>
    </location>
</feature>
<evidence type="ECO:0008006" key="4">
    <source>
        <dbReference type="Google" id="ProtNLM"/>
    </source>
</evidence>
<accession>A0ABP5K529</accession>
<reference evidence="3" key="1">
    <citation type="journal article" date="2019" name="Int. J. Syst. Evol. Microbiol.">
        <title>The Global Catalogue of Microorganisms (GCM) 10K type strain sequencing project: providing services to taxonomists for standard genome sequencing and annotation.</title>
        <authorList>
            <consortium name="The Broad Institute Genomics Platform"/>
            <consortium name="The Broad Institute Genome Sequencing Center for Infectious Disease"/>
            <person name="Wu L."/>
            <person name="Ma J."/>
        </authorList>
    </citation>
    <scope>NUCLEOTIDE SEQUENCE [LARGE SCALE GENOMIC DNA]</scope>
    <source>
        <strain evidence="3">JCM 16021</strain>
    </source>
</reference>
<keyword evidence="1" id="KW-0472">Membrane</keyword>
<feature type="transmembrane region" description="Helical" evidence="1">
    <location>
        <begin position="51"/>
        <end position="71"/>
    </location>
</feature>
<feature type="transmembrane region" description="Helical" evidence="1">
    <location>
        <begin position="181"/>
        <end position="200"/>
    </location>
</feature>
<keyword evidence="1" id="KW-0812">Transmembrane</keyword>
<feature type="transmembrane region" description="Helical" evidence="1">
    <location>
        <begin position="123"/>
        <end position="149"/>
    </location>
</feature>
<keyword evidence="3" id="KW-1185">Reference proteome</keyword>
<keyword evidence="1" id="KW-1133">Transmembrane helix</keyword>
<evidence type="ECO:0000313" key="2">
    <source>
        <dbReference type="EMBL" id="GAA2127226.1"/>
    </source>
</evidence>
<proteinExistence type="predicted"/>
<evidence type="ECO:0000256" key="1">
    <source>
        <dbReference type="SAM" id="Phobius"/>
    </source>
</evidence>
<dbReference type="RefSeq" id="WP_344304227.1">
    <property type="nucleotide sequence ID" value="NZ_BAAAQQ010000012.1"/>
</dbReference>
<sequence length="209" mass="21854">MEVRWVPYSAGLLATGALALLLGALLTPTGEAAETLQVVEESGGRWLLACVMYLFASFSLTLGLPAAYLLMRRRSPRFGLLAVGVFAIGTIALCGYAMLLVFYRALVLTDALAGPVDDVTGDVGIAVFLGILLGSFYLGELLLAIAAAWEPAVPRWVSVVMVLHVLSAVVVPFAPESVQNVPSVLLAAGLCGIAVAANEVSQRPVALSR</sequence>